<feature type="compositionally biased region" description="Low complexity" evidence="1">
    <location>
        <begin position="697"/>
        <end position="719"/>
    </location>
</feature>
<dbReference type="InParanoid" id="A0A165C8U2"/>
<protein>
    <submittedName>
        <fullName evidence="2">Uncharacterized protein</fullName>
    </submittedName>
</protein>
<reference evidence="2 3" key="1">
    <citation type="journal article" date="2016" name="Mol. Biol. Evol.">
        <title>Comparative Genomics of Early-Diverging Mushroom-Forming Fungi Provides Insights into the Origins of Lignocellulose Decay Capabilities.</title>
        <authorList>
            <person name="Nagy L.G."/>
            <person name="Riley R."/>
            <person name="Tritt A."/>
            <person name="Adam C."/>
            <person name="Daum C."/>
            <person name="Floudas D."/>
            <person name="Sun H."/>
            <person name="Yadav J.S."/>
            <person name="Pangilinan J."/>
            <person name="Larsson K.H."/>
            <person name="Matsuura K."/>
            <person name="Barry K."/>
            <person name="Labutti K."/>
            <person name="Kuo R."/>
            <person name="Ohm R.A."/>
            <person name="Bhattacharya S.S."/>
            <person name="Shirouzu T."/>
            <person name="Yoshinaga Y."/>
            <person name="Martin F.M."/>
            <person name="Grigoriev I.V."/>
            <person name="Hibbett D.S."/>
        </authorList>
    </citation>
    <scope>NUCLEOTIDE SEQUENCE [LARGE SCALE GENOMIC DNA]</scope>
    <source>
        <strain evidence="2 3">HHB12733</strain>
    </source>
</reference>
<dbReference type="AlphaFoldDB" id="A0A165C8U2"/>
<sequence length="931" mass="104088">MARKNKPAAGTTETDVLDESTMLVARPQDLRKEQGSYTRALMRRAEAGELVQYDDISKLWGGLERLTLMAEDLGRTAVRPPWNFETLEKIADAELDGHMDQIDALHSSLFFYDDIVYHIKGRVESLPDLKTHISKDMTEDAKFVASIVGARIHYAYLCAASWYLLRHQLYELKELAITNSNVRNQVHQSRPARALYMQMFDLADRVVEMERYRFGQACAACPYFSKYFVRLKSGNVERIGFKKERAGDAFTSVVDFLIIQLALPGESPWSIQQLLAMLHEAFADNLKEQKKLSQQVNDALGDLSTTVQFLDMVDVPLNTPDAEKWKTQDPVLTPEFQAYLECQELSADVLSDAAVLLPFVSPLDKTKKQEVLDSLWKAVDLSCLKHTGQTLNLEQLWGLEAARQPSPKWTFIGVPSEKPSAEERAVQKLQTSLSGDYDPYERRIRALGNNASGTRTAAKKRLTLGPNEKGKAVAPEKEDDTDEYPPDLVASSEDDMPDMNSFSEESESDSDVFVDDELADPNVLERLLKEAIAEAETERASGSMFDEMLGLVSHDEDGLKAAQDYFAQEQKQKRSNPLKKLLDVLRGRNVPAKEAPSTAHRPSQPYMHAKKGPATDSGAPLDLDDDNDTIPALIPYYPPNKKTGTHVNTSEEGNVPDHDDEPSSPSNKKKPKKKARKGLPSPVISQQSEAMTARAQGSPAAKSAPSVASSSPSVGGSPSTLDVSRIPSLPVAERAAQSGHAYLRERGDEPSEKAKTRGLQNLEEARKKSRSWSPFNRKRQESTEAEEPQKPGVLAAVKNALRFNIRDDTADIMRRIMHAVETSTEEDDEDGSAVVLARARRVERMRPMKWKEFVKGMTGMGFSMDLTTAGSSVRFDPPNDSDRPITIHMPHPKAEYAPNQLRRIGWRLKKRYGWMTANFRPWEQGSRTDRA</sequence>
<evidence type="ECO:0000313" key="2">
    <source>
        <dbReference type="EMBL" id="KZT50415.1"/>
    </source>
</evidence>
<keyword evidence="3" id="KW-1185">Reference proteome</keyword>
<feature type="compositionally biased region" description="Basic and acidic residues" evidence="1">
    <location>
        <begin position="742"/>
        <end position="755"/>
    </location>
</feature>
<feature type="region of interest" description="Disordered" evidence="1">
    <location>
        <begin position="446"/>
        <end position="514"/>
    </location>
</feature>
<name>A0A165C8U2_9BASI</name>
<dbReference type="OrthoDB" id="2922289at2759"/>
<dbReference type="PANTHER" id="PTHR40788:SF1">
    <property type="entry name" value="IPA PROTEIN"/>
    <property type="match status" value="1"/>
</dbReference>
<feature type="compositionally biased region" description="Acidic residues" evidence="1">
    <location>
        <begin position="504"/>
        <end position="514"/>
    </location>
</feature>
<evidence type="ECO:0000256" key="1">
    <source>
        <dbReference type="SAM" id="MobiDB-lite"/>
    </source>
</evidence>
<accession>A0A165C8U2</accession>
<dbReference type="Proteomes" id="UP000076842">
    <property type="component" value="Unassembled WGS sequence"/>
</dbReference>
<evidence type="ECO:0000313" key="3">
    <source>
        <dbReference type="Proteomes" id="UP000076842"/>
    </source>
</evidence>
<dbReference type="STRING" id="1353952.A0A165C8U2"/>
<organism evidence="2 3">
    <name type="scientific">Calocera cornea HHB12733</name>
    <dbReference type="NCBI Taxonomy" id="1353952"/>
    <lineage>
        <taxon>Eukaryota</taxon>
        <taxon>Fungi</taxon>
        <taxon>Dikarya</taxon>
        <taxon>Basidiomycota</taxon>
        <taxon>Agaricomycotina</taxon>
        <taxon>Dacrymycetes</taxon>
        <taxon>Dacrymycetales</taxon>
        <taxon>Dacrymycetaceae</taxon>
        <taxon>Calocera</taxon>
    </lineage>
</organism>
<proteinExistence type="predicted"/>
<gene>
    <name evidence="2" type="ORF">CALCODRAFT_521971</name>
</gene>
<feature type="region of interest" description="Disordered" evidence="1">
    <location>
        <begin position="567"/>
        <end position="792"/>
    </location>
</feature>
<dbReference type="EMBL" id="KV424178">
    <property type="protein sequence ID" value="KZT50415.1"/>
    <property type="molecule type" value="Genomic_DNA"/>
</dbReference>
<dbReference type="PANTHER" id="PTHR40788">
    <property type="entry name" value="CLR5 DOMAIN-CONTAINING PROTEIN-RELATED"/>
    <property type="match status" value="1"/>
</dbReference>
<feature type="compositionally biased region" description="Basic residues" evidence="1">
    <location>
        <begin position="667"/>
        <end position="677"/>
    </location>
</feature>